<organism evidence="2 3">
    <name type="scientific">Sandaracinus amylolyticus</name>
    <dbReference type="NCBI Taxonomy" id="927083"/>
    <lineage>
        <taxon>Bacteria</taxon>
        <taxon>Pseudomonadati</taxon>
        <taxon>Myxococcota</taxon>
        <taxon>Polyangia</taxon>
        <taxon>Polyangiales</taxon>
        <taxon>Sandaracinaceae</taxon>
        <taxon>Sandaracinus</taxon>
    </lineage>
</organism>
<protein>
    <submittedName>
        <fullName evidence="2">2-polyprenylphenol hydroxylase</fullName>
    </submittedName>
</protein>
<dbReference type="Gene3D" id="2.40.30.10">
    <property type="entry name" value="Translation factors"/>
    <property type="match status" value="1"/>
</dbReference>
<dbReference type="OrthoDB" id="9784483at2"/>
<dbReference type="InterPro" id="IPR017938">
    <property type="entry name" value="Riboflavin_synthase-like_b-brl"/>
</dbReference>
<reference evidence="2 3" key="1">
    <citation type="submission" date="2015-03" db="EMBL/GenBank/DDBJ databases">
        <title>Genome assembly of Sandaracinus amylolyticus DSM 53668.</title>
        <authorList>
            <person name="Sharma G."/>
            <person name="Subramanian S."/>
        </authorList>
    </citation>
    <scope>NUCLEOTIDE SEQUENCE [LARGE SCALE GENOMIC DNA]</scope>
    <source>
        <strain evidence="2 3">DSM 53668</strain>
    </source>
</reference>
<dbReference type="CDD" id="cd00322">
    <property type="entry name" value="FNR_like"/>
    <property type="match status" value="1"/>
</dbReference>
<dbReference type="InterPro" id="IPR001433">
    <property type="entry name" value="OxRdtase_FAD/NAD-bd"/>
</dbReference>
<keyword evidence="3" id="KW-1185">Reference proteome</keyword>
<dbReference type="Pfam" id="PF00970">
    <property type="entry name" value="FAD_binding_6"/>
    <property type="match status" value="1"/>
</dbReference>
<evidence type="ECO:0000313" key="3">
    <source>
        <dbReference type="Proteomes" id="UP000034883"/>
    </source>
</evidence>
<dbReference type="PANTHER" id="PTHR47354">
    <property type="entry name" value="NADH OXIDOREDUCTASE HCR"/>
    <property type="match status" value="1"/>
</dbReference>
<accession>A0A0F6W6A1</accession>
<gene>
    <name evidence="2" type="ORF">DB32_005539</name>
</gene>
<dbReference type="RefSeq" id="WP_053235539.1">
    <property type="nucleotide sequence ID" value="NZ_CP011125.1"/>
</dbReference>
<dbReference type="PROSITE" id="PS51384">
    <property type="entry name" value="FAD_FR"/>
    <property type="match status" value="1"/>
</dbReference>
<dbReference type="GO" id="GO:0016491">
    <property type="term" value="F:oxidoreductase activity"/>
    <property type="evidence" value="ECO:0007669"/>
    <property type="project" value="InterPro"/>
</dbReference>
<dbReference type="KEGG" id="samy:DB32_005539"/>
<dbReference type="AlphaFoldDB" id="A0A0F6W6A1"/>
<evidence type="ECO:0000259" key="1">
    <source>
        <dbReference type="PROSITE" id="PS51384"/>
    </source>
</evidence>
<dbReference type="InterPro" id="IPR001709">
    <property type="entry name" value="Flavoprot_Pyr_Nucl_cyt_Rdtase"/>
</dbReference>
<dbReference type="Proteomes" id="UP000034883">
    <property type="component" value="Chromosome"/>
</dbReference>
<dbReference type="Pfam" id="PF00175">
    <property type="entry name" value="NAD_binding_1"/>
    <property type="match status" value="1"/>
</dbReference>
<dbReference type="SUPFAM" id="SSF63380">
    <property type="entry name" value="Riboflavin synthase domain-like"/>
    <property type="match status" value="1"/>
</dbReference>
<feature type="domain" description="FAD-binding FR-type" evidence="1">
    <location>
        <begin position="6"/>
        <end position="107"/>
    </location>
</feature>
<dbReference type="InterPro" id="IPR039261">
    <property type="entry name" value="FNR_nucleotide-bd"/>
</dbReference>
<sequence>MRRIPAELRTVELTDARMLSPTVRELVFRTTDGRAFDFLAGQWVKLHLGGGIDRDYSIASAPDASAPDRFALAVTLVEGGPGSERLHAMELGTRVDARGPNGLFVREDAERDAPALYVGTGTGLAPLRAMLQEELRREDGPPQVLLFGSRTEEDILWREELEGWAARHPRFRLELTLSRADTRIWKGRCGWVQHHLHELLPTMPGAPHVYVCGLSKMVSEVRRTLKDELRLDRRHVHSERYD</sequence>
<dbReference type="Gene3D" id="3.40.50.80">
    <property type="entry name" value="Nucleotide-binding domain of ferredoxin-NADP reductase (FNR) module"/>
    <property type="match status" value="1"/>
</dbReference>
<evidence type="ECO:0000313" key="2">
    <source>
        <dbReference type="EMBL" id="AKF08390.1"/>
    </source>
</evidence>
<dbReference type="PRINTS" id="PR00410">
    <property type="entry name" value="PHEHYDRXLASE"/>
</dbReference>
<dbReference type="InterPro" id="IPR050415">
    <property type="entry name" value="MRET"/>
</dbReference>
<dbReference type="PRINTS" id="PR00371">
    <property type="entry name" value="FPNCR"/>
</dbReference>
<dbReference type="PANTHER" id="PTHR47354:SF5">
    <property type="entry name" value="PROTEIN RFBI"/>
    <property type="match status" value="1"/>
</dbReference>
<name>A0A0F6W6A1_9BACT</name>
<dbReference type="STRING" id="927083.DB32_005539"/>
<dbReference type="EMBL" id="CP011125">
    <property type="protein sequence ID" value="AKF08390.1"/>
    <property type="molecule type" value="Genomic_DNA"/>
</dbReference>
<dbReference type="InterPro" id="IPR017927">
    <property type="entry name" value="FAD-bd_FR_type"/>
</dbReference>
<proteinExistence type="predicted"/>
<dbReference type="SUPFAM" id="SSF52343">
    <property type="entry name" value="Ferredoxin reductase-like, C-terminal NADP-linked domain"/>
    <property type="match status" value="1"/>
</dbReference>
<dbReference type="InterPro" id="IPR008333">
    <property type="entry name" value="Cbr1-like_FAD-bd_dom"/>
</dbReference>